<evidence type="ECO:0000313" key="1">
    <source>
        <dbReference type="Ensembl" id="ENSSMRP00000020005.1"/>
    </source>
</evidence>
<organism evidence="1 2">
    <name type="scientific">Salvator merianae</name>
    <name type="common">Argentine black and white tegu</name>
    <name type="synonym">Tupinambis merianae</name>
    <dbReference type="NCBI Taxonomy" id="96440"/>
    <lineage>
        <taxon>Eukaryota</taxon>
        <taxon>Metazoa</taxon>
        <taxon>Chordata</taxon>
        <taxon>Craniata</taxon>
        <taxon>Vertebrata</taxon>
        <taxon>Euteleostomi</taxon>
        <taxon>Lepidosauria</taxon>
        <taxon>Squamata</taxon>
        <taxon>Bifurcata</taxon>
        <taxon>Unidentata</taxon>
        <taxon>Episquamata</taxon>
        <taxon>Laterata</taxon>
        <taxon>Teiioidea</taxon>
        <taxon>Teiidae</taxon>
        <taxon>Salvator</taxon>
    </lineage>
</organism>
<reference evidence="1" key="1">
    <citation type="submission" date="2025-08" db="UniProtKB">
        <authorList>
            <consortium name="Ensembl"/>
        </authorList>
    </citation>
    <scope>IDENTIFICATION</scope>
</reference>
<dbReference type="Proteomes" id="UP000694421">
    <property type="component" value="Unplaced"/>
</dbReference>
<protein>
    <submittedName>
        <fullName evidence="1">Uncharacterized protein</fullName>
    </submittedName>
</protein>
<keyword evidence="2" id="KW-1185">Reference proteome</keyword>
<name>A0A8D0CBB7_SALMN</name>
<accession>A0A8D0CBB7</accession>
<proteinExistence type="predicted"/>
<dbReference type="Ensembl" id="ENSSMRT00000023462.1">
    <property type="protein sequence ID" value="ENSSMRP00000020005.1"/>
    <property type="gene ID" value="ENSSMRG00000015595.1"/>
</dbReference>
<sequence length="96" mass="10682">MIRHGKMAIQISLSCPKSDDFLSGKGVQNERLSDAVSNFFDTLCLSLEPQIHPRVALLPCLITPFVCRKVYVEALGNMTNEILLPKYPSTSTTITR</sequence>
<dbReference type="AlphaFoldDB" id="A0A8D0CBB7"/>
<reference evidence="1" key="2">
    <citation type="submission" date="2025-09" db="UniProtKB">
        <authorList>
            <consortium name="Ensembl"/>
        </authorList>
    </citation>
    <scope>IDENTIFICATION</scope>
</reference>
<evidence type="ECO:0000313" key="2">
    <source>
        <dbReference type="Proteomes" id="UP000694421"/>
    </source>
</evidence>